<dbReference type="PANTHER" id="PTHR43722:SF1">
    <property type="entry name" value="PROLINE IMINOPEPTIDASE"/>
    <property type="match status" value="1"/>
</dbReference>
<evidence type="ECO:0000313" key="14">
    <source>
        <dbReference type="Proteomes" id="UP001253595"/>
    </source>
</evidence>
<dbReference type="PRINTS" id="PR00793">
    <property type="entry name" value="PROAMNOPTASE"/>
</dbReference>
<proteinExistence type="inferred from homology"/>
<organism evidence="13 14">
    <name type="scientific">Cellvibrio fibrivorans</name>
    <dbReference type="NCBI Taxonomy" id="126350"/>
    <lineage>
        <taxon>Bacteria</taxon>
        <taxon>Pseudomonadati</taxon>
        <taxon>Pseudomonadota</taxon>
        <taxon>Gammaproteobacteria</taxon>
        <taxon>Cellvibrionales</taxon>
        <taxon>Cellvibrionaceae</taxon>
        <taxon>Cellvibrio</taxon>
    </lineage>
</organism>
<name>A0ABU1USJ1_9GAMM</name>
<dbReference type="InterPro" id="IPR002410">
    <property type="entry name" value="Peptidase_S33"/>
</dbReference>
<evidence type="ECO:0000256" key="10">
    <source>
        <dbReference type="ARBA" id="ARBA00029605"/>
    </source>
</evidence>
<sequence length="533" mass="57701">MNISWSAYGILCLLLLGLLPACSEKIERKAAAVSILKPCPGFVETGKPPLVYGAECGELTLKENPADANSKDISVAILRLPAISPVANADPLFLIQGGPGGSSIEMANQIHSFFADVRKNRDLIFVDQRGTGKSNPLRCEQASPEDLKLPEAKQTEKYIALMKNCAEKYQHNAAFYTTVDAVQDLDAVRIALGYEKINLWGGSYGTRVALEYARRYPEQARTIILDGVAPVSIALPKYFARDAMAALVAVNNECLAQTDCAAEFGNIVQKAETVLQRLNALQAKGEPLEISYEHPRNQQTESLHLTPRTFSSLIFMSLYSRDLTVLLPRAISFAEKEDYRLLAALSALSSENAQLMNIAEGMRYSVICNEDWPLLSVSDIEQSIPFFGIPFVKDIQPICALWPKAQLPVDYWDPIKSDVPALLLSGKHDPVTPDVWAQAVAAHLPNSTSLSAAGGNHSISSEGCVPQLIAQFIERASMKDVKADCVEKIKPLPLVLGANQKKAASSAADNYSSVGVSSVSVSSIDMSSSGSAE</sequence>
<evidence type="ECO:0000256" key="7">
    <source>
        <dbReference type="ARBA" id="ARBA00022490"/>
    </source>
</evidence>
<evidence type="ECO:0000256" key="6">
    <source>
        <dbReference type="ARBA" id="ARBA00022438"/>
    </source>
</evidence>
<dbReference type="RefSeq" id="WP_310067414.1">
    <property type="nucleotide sequence ID" value="NZ_JAVDVX010000001.1"/>
</dbReference>
<dbReference type="InterPro" id="IPR005944">
    <property type="entry name" value="Pro_iminopeptidase"/>
</dbReference>
<evidence type="ECO:0000256" key="11">
    <source>
        <dbReference type="SAM" id="MobiDB-lite"/>
    </source>
</evidence>
<feature type="compositionally biased region" description="Low complexity" evidence="11">
    <location>
        <begin position="512"/>
        <end position="533"/>
    </location>
</feature>
<keyword evidence="6" id="KW-0031">Aminopeptidase</keyword>
<dbReference type="InterPro" id="IPR000073">
    <property type="entry name" value="AB_hydrolase_1"/>
</dbReference>
<dbReference type="InterPro" id="IPR029058">
    <property type="entry name" value="AB_hydrolase_fold"/>
</dbReference>
<dbReference type="EMBL" id="JAVDVX010000001">
    <property type="protein sequence ID" value="MDR7088149.1"/>
    <property type="molecule type" value="Genomic_DNA"/>
</dbReference>
<keyword evidence="9" id="KW-0378">Hydrolase</keyword>
<evidence type="ECO:0000256" key="3">
    <source>
        <dbReference type="ARBA" id="ARBA00010088"/>
    </source>
</evidence>
<comment type="catalytic activity">
    <reaction evidence="1">
        <text>Release of N-terminal proline from a peptide.</text>
        <dbReference type="EC" id="3.4.11.5"/>
    </reaction>
</comment>
<evidence type="ECO:0000256" key="5">
    <source>
        <dbReference type="ARBA" id="ARBA00021843"/>
    </source>
</evidence>
<dbReference type="Pfam" id="PF00561">
    <property type="entry name" value="Abhydrolase_1"/>
    <property type="match status" value="1"/>
</dbReference>
<comment type="caution">
    <text evidence="13">The sequence shown here is derived from an EMBL/GenBank/DDBJ whole genome shotgun (WGS) entry which is preliminary data.</text>
</comment>
<evidence type="ECO:0000256" key="9">
    <source>
        <dbReference type="ARBA" id="ARBA00022801"/>
    </source>
</evidence>
<evidence type="ECO:0000256" key="1">
    <source>
        <dbReference type="ARBA" id="ARBA00001585"/>
    </source>
</evidence>
<keyword evidence="7" id="KW-0963">Cytoplasm</keyword>
<evidence type="ECO:0000256" key="2">
    <source>
        <dbReference type="ARBA" id="ARBA00004496"/>
    </source>
</evidence>
<comment type="subcellular location">
    <subcellularLocation>
        <location evidence="2">Cytoplasm</location>
    </subcellularLocation>
</comment>
<dbReference type="EC" id="3.4.11.5" evidence="4"/>
<feature type="domain" description="AB hydrolase-1" evidence="12">
    <location>
        <begin position="91"/>
        <end position="461"/>
    </location>
</feature>
<evidence type="ECO:0000256" key="8">
    <source>
        <dbReference type="ARBA" id="ARBA00022670"/>
    </source>
</evidence>
<gene>
    <name evidence="13" type="ORF">J2X05_000152</name>
</gene>
<comment type="similarity">
    <text evidence="3">Belongs to the peptidase S33 family.</text>
</comment>
<dbReference type="PANTHER" id="PTHR43722">
    <property type="entry name" value="PROLINE IMINOPEPTIDASE"/>
    <property type="match status" value="1"/>
</dbReference>
<feature type="region of interest" description="Disordered" evidence="11">
    <location>
        <begin position="504"/>
        <end position="533"/>
    </location>
</feature>
<evidence type="ECO:0000259" key="12">
    <source>
        <dbReference type="Pfam" id="PF00561"/>
    </source>
</evidence>
<evidence type="ECO:0000256" key="4">
    <source>
        <dbReference type="ARBA" id="ARBA00012568"/>
    </source>
</evidence>
<dbReference type="Gene3D" id="3.40.50.1820">
    <property type="entry name" value="alpha/beta hydrolase"/>
    <property type="match status" value="1"/>
</dbReference>
<keyword evidence="8" id="KW-0645">Protease</keyword>
<keyword evidence="14" id="KW-1185">Reference proteome</keyword>
<accession>A0ABU1USJ1</accession>
<reference evidence="13 14" key="1">
    <citation type="submission" date="2023-07" db="EMBL/GenBank/DDBJ databases">
        <title>Sorghum-associated microbial communities from plants grown in Nebraska, USA.</title>
        <authorList>
            <person name="Schachtman D."/>
        </authorList>
    </citation>
    <scope>NUCLEOTIDE SEQUENCE [LARGE SCALE GENOMIC DNA]</scope>
    <source>
        <strain evidence="13 14">BE190</strain>
    </source>
</reference>
<protein>
    <recommendedName>
        <fullName evidence="5">Proline iminopeptidase</fullName>
        <ecNumber evidence="4">3.4.11.5</ecNumber>
    </recommendedName>
    <alternativeName>
        <fullName evidence="10">Prolyl aminopeptidase</fullName>
    </alternativeName>
</protein>
<dbReference type="Proteomes" id="UP001253595">
    <property type="component" value="Unassembled WGS sequence"/>
</dbReference>
<evidence type="ECO:0000313" key="13">
    <source>
        <dbReference type="EMBL" id="MDR7088149.1"/>
    </source>
</evidence>
<dbReference type="SUPFAM" id="SSF53474">
    <property type="entry name" value="alpha/beta-Hydrolases"/>
    <property type="match status" value="1"/>
</dbReference>